<dbReference type="SUPFAM" id="SSF103111">
    <property type="entry name" value="Activator of Hsp90 ATPase, Aha1"/>
    <property type="match status" value="1"/>
</dbReference>
<dbReference type="InterPro" id="IPR036338">
    <property type="entry name" value="Aha1"/>
</dbReference>
<dbReference type="InterPro" id="IPR011990">
    <property type="entry name" value="TPR-like_helical_dom_sf"/>
</dbReference>
<dbReference type="Gene3D" id="3.15.10.20">
    <property type="entry name" value="Activator of Hsp90 ATPase Aha1, N-terminal domain"/>
    <property type="match status" value="2"/>
</dbReference>
<feature type="region of interest" description="Disordered" evidence="3">
    <location>
        <begin position="1"/>
        <end position="58"/>
    </location>
</feature>
<feature type="compositionally biased region" description="Acidic residues" evidence="3">
    <location>
        <begin position="13"/>
        <end position="48"/>
    </location>
</feature>
<feature type="region of interest" description="Disordered" evidence="3">
    <location>
        <begin position="611"/>
        <end position="638"/>
    </location>
</feature>
<dbReference type="PANTHER" id="PTHR46512:SF9">
    <property type="entry name" value="PEPTIDYLPROLYL ISOMERASE"/>
    <property type="match status" value="1"/>
</dbReference>
<dbReference type="SUPFAM" id="SSF48452">
    <property type="entry name" value="TPR-like"/>
    <property type="match status" value="1"/>
</dbReference>
<dbReference type="InterPro" id="IPR050754">
    <property type="entry name" value="FKBP4/5/8-like"/>
</dbReference>
<evidence type="ECO:0000256" key="3">
    <source>
        <dbReference type="SAM" id="MobiDB-lite"/>
    </source>
</evidence>
<feature type="region of interest" description="Disordered" evidence="3">
    <location>
        <begin position="432"/>
        <end position="465"/>
    </location>
</feature>
<dbReference type="GO" id="GO:0001671">
    <property type="term" value="F:ATPase activator activity"/>
    <property type="evidence" value="ECO:0007669"/>
    <property type="project" value="InterPro"/>
</dbReference>
<evidence type="ECO:0000313" key="5">
    <source>
        <dbReference type="EMBL" id="CAD9452100.1"/>
    </source>
</evidence>
<feature type="compositionally biased region" description="Basic and acidic residues" evidence="3">
    <location>
        <begin position="528"/>
        <end position="566"/>
    </location>
</feature>
<dbReference type="Pfam" id="PF09229">
    <property type="entry name" value="Aha1_N"/>
    <property type="match status" value="1"/>
</dbReference>
<feature type="compositionally biased region" description="Acidic residues" evidence="3">
    <location>
        <begin position="517"/>
        <end position="526"/>
    </location>
</feature>
<evidence type="ECO:0000256" key="1">
    <source>
        <dbReference type="ARBA" id="ARBA00006817"/>
    </source>
</evidence>
<reference evidence="5" key="1">
    <citation type="submission" date="2021-01" db="EMBL/GenBank/DDBJ databases">
        <authorList>
            <person name="Corre E."/>
            <person name="Pelletier E."/>
            <person name="Niang G."/>
            <person name="Scheremetjew M."/>
            <person name="Finn R."/>
            <person name="Kale V."/>
            <person name="Holt S."/>
            <person name="Cochrane G."/>
            <person name="Meng A."/>
            <person name="Brown T."/>
            <person name="Cohen L."/>
        </authorList>
    </citation>
    <scope>NUCLEOTIDE SEQUENCE</scope>
    <source>
        <strain evidence="5">UTEX LB 985</strain>
    </source>
</reference>
<feature type="compositionally biased region" description="Low complexity" evidence="3">
    <location>
        <begin position="49"/>
        <end position="58"/>
    </location>
</feature>
<dbReference type="GO" id="GO:0051087">
    <property type="term" value="F:protein-folding chaperone binding"/>
    <property type="evidence" value="ECO:0007669"/>
    <property type="project" value="InterPro"/>
</dbReference>
<keyword evidence="2" id="KW-0175">Coiled coil</keyword>
<organism evidence="5">
    <name type="scientific">Haptolina brevifila</name>
    <dbReference type="NCBI Taxonomy" id="156173"/>
    <lineage>
        <taxon>Eukaryota</taxon>
        <taxon>Haptista</taxon>
        <taxon>Haptophyta</taxon>
        <taxon>Prymnesiophyceae</taxon>
        <taxon>Prymnesiales</taxon>
        <taxon>Prymnesiaceae</taxon>
        <taxon>Haptolina</taxon>
    </lineage>
</organism>
<feature type="compositionally biased region" description="Acidic residues" evidence="3">
    <location>
        <begin position="448"/>
        <end position="458"/>
    </location>
</feature>
<dbReference type="InterPro" id="IPR015310">
    <property type="entry name" value="AHSA1-like_N"/>
</dbReference>
<comment type="similarity">
    <text evidence="1">Belongs to the AHA1 family.</text>
</comment>
<evidence type="ECO:0000256" key="2">
    <source>
        <dbReference type="SAM" id="Coils"/>
    </source>
</evidence>
<feature type="region of interest" description="Disordered" evidence="3">
    <location>
        <begin position="510"/>
        <end position="566"/>
    </location>
</feature>
<dbReference type="SMART" id="SM01000">
    <property type="entry name" value="Aha1_N"/>
    <property type="match status" value="1"/>
</dbReference>
<name>A0A7S2DGV5_9EUKA</name>
<sequence>MADSEEKLPDASSDQEPENQSDAAEDDAAADDAADDDAGFPDPTDDVEMAPASDEAAEMDAALLASLFEEMSRLKDNGNTHFKAGANDEACKIYAEAIKQADLATSDKAKTEIKPLLISLNNNSAAARLKLEHWDEVIERATAVLELEAGNSKALFRRGVARSKLGQLSSAHDDLLTACKSDPKNREARTELASVQAALKAQKEAERSAFSAKFGSAAEKAVAKEEAQEAARKREAERQKELAEAKLREEWKDDCVRLRAKQKAQREETRRARLKRFLGEDADEPLADGAAKGEAASDAAGGSAAEQAAARAAERVAAKSAADQRCTDISDWARTELASRLKAVRVEDGDVAATVTQVRALEGSTSLVSKAEGGELLPFFEYGFTIDWKMGGAPGGSASPSSAGTLSYTEVVAGADGRSVSIGDVSHTVDETEPVKQVETEGDKGGEEGGEEGVEDGEVAAGKQQGAMPIERSLQVLELLKTVVSDALDAFHTAVATEGAASAAAAASAASSGPVIEEMEEEDPIGFEEWKKQKEEEEKAEKTRREEMERKARDEREAERRRARKAEKVVVGKEEGLSEMRGYKIRADGSKTSYFDRQVDAETKALLDKQKQPKRLSVGAEGVAESAPSAAAGSAWNVGGTWEEKDMGSWAKDELTSRLEGVRTSADDLTVKVSKSKSVEGTASVVASRGTMRHLYEFSAELEFSVKDASAVKVCAGTLKYEDISPTPVDGHDGAVHLSWKTAPKSEDAARADAAVAALKQAVTAELASFDAHFKSTKRI</sequence>
<feature type="compositionally biased region" description="Low complexity" evidence="3">
    <location>
        <begin position="619"/>
        <end position="635"/>
    </location>
</feature>
<protein>
    <recommendedName>
        <fullName evidence="4">Activator of Hsp90 ATPase AHSA1-like N-terminal domain-containing protein</fullName>
    </recommendedName>
</protein>
<gene>
    <name evidence="5" type="ORF">CBRE1094_LOCUS16489</name>
</gene>
<dbReference type="Gene3D" id="1.25.40.10">
    <property type="entry name" value="Tetratricopeptide repeat domain"/>
    <property type="match status" value="1"/>
</dbReference>
<dbReference type="EMBL" id="HBGU01030187">
    <property type="protein sequence ID" value="CAD9452100.1"/>
    <property type="molecule type" value="Transcribed_RNA"/>
</dbReference>
<dbReference type="AlphaFoldDB" id="A0A7S2DGV5"/>
<feature type="compositionally biased region" description="Basic and acidic residues" evidence="3">
    <location>
        <begin position="432"/>
        <end position="447"/>
    </location>
</feature>
<feature type="domain" description="Activator of Hsp90 ATPase AHSA1-like N-terminal" evidence="4">
    <location>
        <begin position="644"/>
        <end position="777"/>
    </location>
</feature>
<proteinExistence type="inferred from homology"/>
<evidence type="ECO:0000259" key="4">
    <source>
        <dbReference type="SMART" id="SM01000"/>
    </source>
</evidence>
<dbReference type="PANTHER" id="PTHR46512">
    <property type="entry name" value="PEPTIDYLPROLYL ISOMERASE"/>
    <property type="match status" value="1"/>
</dbReference>
<accession>A0A7S2DGV5</accession>
<feature type="coiled-coil region" evidence="2">
    <location>
        <begin position="185"/>
        <end position="268"/>
    </location>
</feature>